<dbReference type="EMBL" id="PDWK01000004">
    <property type="protein sequence ID" value="KAF1690580.1"/>
    <property type="molecule type" value="Genomic_DNA"/>
</dbReference>
<gene>
    <name evidence="2" type="ORF">CR938_01615</name>
</gene>
<feature type="transmembrane region" description="Helical" evidence="1">
    <location>
        <begin position="30"/>
        <end position="56"/>
    </location>
</feature>
<dbReference type="RefSeq" id="WP_162123333.1">
    <property type="nucleotide sequence ID" value="NZ_PDWK01000004.1"/>
</dbReference>
<evidence type="ECO:0000313" key="2">
    <source>
        <dbReference type="EMBL" id="KAF1690580.1"/>
    </source>
</evidence>
<dbReference type="Proteomes" id="UP000717981">
    <property type="component" value="Unassembled WGS sequence"/>
</dbReference>
<keyword evidence="1" id="KW-1133">Transmembrane helix</keyword>
<evidence type="ECO:0008006" key="4">
    <source>
        <dbReference type="Google" id="ProtNLM"/>
    </source>
</evidence>
<dbReference type="OrthoDB" id="5976163at2"/>
<keyword evidence="3" id="KW-1185">Reference proteome</keyword>
<protein>
    <recommendedName>
        <fullName evidence="4">Transmembrane protein</fullName>
    </recommendedName>
</protein>
<reference evidence="2" key="1">
    <citation type="submission" date="2017-10" db="EMBL/GenBank/DDBJ databases">
        <title>Whole genome sequencing of members of genus Pseudoxanthomonas.</title>
        <authorList>
            <person name="Kumar S."/>
            <person name="Bansal K."/>
            <person name="Kaur A."/>
            <person name="Patil P."/>
            <person name="Sharma S."/>
            <person name="Patil P.B."/>
        </authorList>
    </citation>
    <scope>NUCLEOTIDE SEQUENCE</scope>
    <source>
        <strain evidence="2">DSM 22914</strain>
    </source>
</reference>
<evidence type="ECO:0000313" key="3">
    <source>
        <dbReference type="Proteomes" id="UP000717981"/>
    </source>
</evidence>
<proteinExistence type="predicted"/>
<keyword evidence="1" id="KW-0812">Transmembrane</keyword>
<keyword evidence="1" id="KW-0472">Membrane</keyword>
<evidence type="ECO:0000256" key="1">
    <source>
        <dbReference type="SAM" id="Phobius"/>
    </source>
</evidence>
<organism evidence="2 3">
    <name type="scientific">Pseudoxanthomonas taiwanensis</name>
    <dbReference type="NCBI Taxonomy" id="176598"/>
    <lineage>
        <taxon>Bacteria</taxon>
        <taxon>Pseudomonadati</taxon>
        <taxon>Pseudomonadota</taxon>
        <taxon>Gammaproteobacteria</taxon>
        <taxon>Lysobacterales</taxon>
        <taxon>Lysobacteraceae</taxon>
        <taxon>Pseudoxanthomonas</taxon>
    </lineage>
</organism>
<name>A0A921TJ14_9GAMM</name>
<dbReference type="AlphaFoldDB" id="A0A921TJ14"/>
<sequence>MQFRSFRFHTTRLHSLFAAPRKPRSPLVRLALGLVGVVLLACLVVVGLFVGTAMVAGGLAWKLLRRGGGSPVRNGAQVVDAEYRVLRKPVLPASR</sequence>
<comment type="caution">
    <text evidence="2">The sequence shown here is derived from an EMBL/GenBank/DDBJ whole genome shotgun (WGS) entry which is preliminary data.</text>
</comment>
<accession>A0A921TJ14</accession>